<dbReference type="EMBL" id="JSVC01000005">
    <property type="protein sequence ID" value="KIC95725.1"/>
    <property type="molecule type" value="Genomic_DNA"/>
</dbReference>
<feature type="binding site" evidence="10">
    <location>
        <position position="197"/>
    </location>
    <ligand>
        <name>substrate</name>
    </ligand>
</feature>
<dbReference type="HAMAP" id="MF_00453">
    <property type="entry name" value="PEPCK_ATP"/>
    <property type="match status" value="1"/>
</dbReference>
<reference evidence="11 12" key="1">
    <citation type="submission" date="2014-11" db="EMBL/GenBank/DDBJ databases">
        <title>Genome sequence of Flavihumibacter solisilvae 3-3.</title>
        <authorList>
            <person name="Zhou G."/>
            <person name="Li M."/>
            <person name="Wang G."/>
        </authorList>
    </citation>
    <scope>NUCLEOTIDE SEQUENCE [LARGE SCALE GENOMIC DNA]</scope>
    <source>
        <strain evidence="11 12">3-3</strain>
    </source>
</reference>
<keyword evidence="12" id="KW-1185">Reference proteome</keyword>
<comment type="caution">
    <text evidence="11">The sequence shown here is derived from an EMBL/GenBank/DDBJ whole genome shotgun (WGS) entry which is preliminary data.</text>
</comment>
<gene>
    <name evidence="10" type="primary">pckA</name>
    <name evidence="11" type="ORF">OI18_04640</name>
</gene>
<dbReference type="Pfam" id="PF01293">
    <property type="entry name" value="PEPCK_ATP"/>
    <property type="match status" value="1"/>
</dbReference>
<evidence type="ECO:0000256" key="1">
    <source>
        <dbReference type="ARBA" id="ARBA00004742"/>
    </source>
</evidence>
<dbReference type="GO" id="GO:0005524">
    <property type="term" value="F:ATP binding"/>
    <property type="evidence" value="ECO:0007669"/>
    <property type="project" value="UniProtKB-UniRule"/>
</dbReference>
<dbReference type="SUPFAM" id="SSF53795">
    <property type="entry name" value="PEP carboxykinase-like"/>
    <property type="match status" value="1"/>
</dbReference>
<evidence type="ECO:0000256" key="10">
    <source>
        <dbReference type="HAMAP-Rule" id="MF_00453"/>
    </source>
</evidence>
<comment type="cofactor">
    <cofactor evidence="10">
        <name>Mn(2+)</name>
        <dbReference type="ChEBI" id="CHEBI:29035"/>
    </cofactor>
    <text evidence="10">Binds 1 Mn(2+) ion per subunit.</text>
</comment>
<keyword evidence="6 10" id="KW-0210">Decarboxylase</keyword>
<comment type="subcellular location">
    <subcellularLocation>
        <location evidence="10">Cytoplasm</location>
    </subcellularLocation>
</comment>
<comment type="similarity">
    <text evidence="2 10">Belongs to the phosphoenolpyruvate carboxykinase (ATP) family.</text>
</comment>
<evidence type="ECO:0000313" key="11">
    <source>
        <dbReference type="EMBL" id="KIC95725.1"/>
    </source>
</evidence>
<dbReference type="NCBIfam" id="NF006821">
    <property type="entry name" value="PRK09344.1-3"/>
    <property type="match status" value="1"/>
</dbReference>
<evidence type="ECO:0000256" key="3">
    <source>
        <dbReference type="ARBA" id="ARBA00012363"/>
    </source>
</evidence>
<dbReference type="Gene3D" id="3.90.228.20">
    <property type="match status" value="1"/>
</dbReference>
<dbReference type="InterPro" id="IPR008210">
    <property type="entry name" value="PEP_carboxykinase_N"/>
</dbReference>
<feature type="binding site" evidence="10">
    <location>
        <position position="217"/>
    </location>
    <ligand>
        <name>ATP</name>
        <dbReference type="ChEBI" id="CHEBI:30616"/>
    </ligand>
</feature>
<dbReference type="PANTHER" id="PTHR30031:SF0">
    <property type="entry name" value="PHOSPHOENOLPYRUVATE CARBOXYKINASE (ATP)"/>
    <property type="match status" value="1"/>
</dbReference>
<dbReference type="Proteomes" id="UP000031408">
    <property type="component" value="Unassembled WGS sequence"/>
</dbReference>
<dbReference type="GO" id="GO:0006094">
    <property type="term" value="P:gluconeogenesis"/>
    <property type="evidence" value="ECO:0007669"/>
    <property type="project" value="UniProtKB-UniRule"/>
</dbReference>
<evidence type="ECO:0000313" key="12">
    <source>
        <dbReference type="Proteomes" id="UP000031408"/>
    </source>
</evidence>
<evidence type="ECO:0000256" key="9">
    <source>
        <dbReference type="ARBA" id="ARBA00047371"/>
    </source>
</evidence>
<dbReference type="GO" id="GO:0046872">
    <property type="term" value="F:metal ion binding"/>
    <property type="evidence" value="ECO:0007669"/>
    <property type="project" value="UniProtKB-KW"/>
</dbReference>
<comment type="function">
    <text evidence="10">Involved in the gluconeogenesis. Catalyzes the conversion of oxaloacetate (OAA) to phosphoenolpyruvate (PEP) through direct phosphoryl transfer between the nucleoside triphosphate and OAA.</text>
</comment>
<keyword evidence="10" id="KW-0963">Cytoplasm</keyword>
<evidence type="ECO:0000256" key="5">
    <source>
        <dbReference type="ARBA" id="ARBA00022741"/>
    </source>
</evidence>
<dbReference type="CDD" id="cd00484">
    <property type="entry name" value="PEPCK_ATP"/>
    <property type="match status" value="1"/>
</dbReference>
<evidence type="ECO:0000256" key="8">
    <source>
        <dbReference type="ARBA" id="ARBA00023239"/>
    </source>
</evidence>
<feature type="binding site" evidence="10">
    <location>
        <position position="282"/>
    </location>
    <ligand>
        <name>ATP</name>
        <dbReference type="ChEBI" id="CHEBI:30616"/>
    </ligand>
</feature>
<evidence type="ECO:0000256" key="7">
    <source>
        <dbReference type="ARBA" id="ARBA00022840"/>
    </source>
</evidence>
<evidence type="ECO:0000256" key="4">
    <source>
        <dbReference type="ARBA" id="ARBA00022432"/>
    </source>
</evidence>
<organism evidence="11 12">
    <name type="scientific">Flavihumibacter solisilvae</name>
    <dbReference type="NCBI Taxonomy" id="1349421"/>
    <lineage>
        <taxon>Bacteria</taxon>
        <taxon>Pseudomonadati</taxon>
        <taxon>Bacteroidota</taxon>
        <taxon>Chitinophagia</taxon>
        <taxon>Chitinophagales</taxon>
        <taxon>Chitinophagaceae</taxon>
        <taxon>Flavihumibacter</taxon>
    </lineage>
</organism>
<dbReference type="Gene3D" id="3.40.449.10">
    <property type="entry name" value="Phosphoenolpyruvate Carboxykinase, domain 1"/>
    <property type="match status" value="1"/>
</dbReference>
<keyword evidence="11" id="KW-0808">Transferase</keyword>
<dbReference type="GO" id="GO:0004612">
    <property type="term" value="F:phosphoenolpyruvate carboxykinase (ATP) activity"/>
    <property type="evidence" value="ECO:0007669"/>
    <property type="project" value="UniProtKB-UniRule"/>
</dbReference>
<keyword evidence="8 10" id="KW-0456">Lyase</keyword>
<dbReference type="PIRSF" id="PIRSF006294">
    <property type="entry name" value="PEP_crbxkin"/>
    <property type="match status" value="1"/>
</dbReference>
<dbReference type="SUPFAM" id="SSF68923">
    <property type="entry name" value="PEP carboxykinase N-terminal domain"/>
    <property type="match status" value="1"/>
</dbReference>
<dbReference type="InterPro" id="IPR013035">
    <property type="entry name" value="PEP_carboxykinase_C"/>
</dbReference>
<keyword evidence="5 10" id="KW-0547">Nucleotide-binding</keyword>
<keyword evidence="4 10" id="KW-0312">Gluconeogenesis</keyword>
<keyword evidence="11" id="KW-0670">Pyruvate</keyword>
<evidence type="ECO:0000256" key="2">
    <source>
        <dbReference type="ARBA" id="ARBA00006052"/>
    </source>
</evidence>
<comment type="catalytic activity">
    <reaction evidence="9 10">
        <text>oxaloacetate + ATP = phosphoenolpyruvate + ADP + CO2</text>
        <dbReference type="Rhea" id="RHEA:18617"/>
        <dbReference type="ChEBI" id="CHEBI:16452"/>
        <dbReference type="ChEBI" id="CHEBI:16526"/>
        <dbReference type="ChEBI" id="CHEBI:30616"/>
        <dbReference type="ChEBI" id="CHEBI:58702"/>
        <dbReference type="ChEBI" id="CHEBI:456216"/>
        <dbReference type="EC" id="4.1.1.49"/>
    </reaction>
</comment>
<feature type="binding site" evidence="10">
    <location>
        <position position="444"/>
    </location>
    <ligand>
        <name>ATP</name>
        <dbReference type="ChEBI" id="CHEBI:30616"/>
    </ligand>
</feature>
<dbReference type="GO" id="GO:0005829">
    <property type="term" value="C:cytosol"/>
    <property type="evidence" value="ECO:0007669"/>
    <property type="project" value="TreeGrafter"/>
</dbReference>
<dbReference type="EC" id="4.1.1.49" evidence="3 10"/>
<dbReference type="GO" id="GO:0016301">
    <property type="term" value="F:kinase activity"/>
    <property type="evidence" value="ECO:0007669"/>
    <property type="project" value="UniProtKB-KW"/>
</dbReference>
<feature type="binding site" evidence="10">
    <location>
        <position position="191"/>
    </location>
    <ligand>
        <name>substrate</name>
    </ligand>
</feature>
<keyword evidence="10" id="KW-0464">Manganese</keyword>
<evidence type="ECO:0000256" key="6">
    <source>
        <dbReference type="ARBA" id="ARBA00022793"/>
    </source>
</evidence>
<protein>
    <recommendedName>
        <fullName evidence="3 10">Phosphoenolpyruvate carboxykinase (ATP)</fullName>
        <shortName evidence="10">PCK</shortName>
        <shortName evidence="10">PEP carboxykinase</shortName>
        <shortName evidence="10">PEPCK</shortName>
        <ecNumber evidence="3 10">4.1.1.49</ecNumber>
    </recommendedName>
</protein>
<dbReference type="UniPathway" id="UPA00138"/>
<keyword evidence="10" id="KW-0479">Metal-binding</keyword>
<dbReference type="InterPro" id="IPR001272">
    <property type="entry name" value="PEP_carboxykinase_ATP"/>
</dbReference>
<accession>A0A0C1INB4</accession>
<keyword evidence="11" id="KW-0418">Kinase</keyword>
<feature type="binding site" evidence="10">
    <location>
        <position position="319"/>
    </location>
    <ligand>
        <name>ATP</name>
        <dbReference type="ChEBI" id="CHEBI:30616"/>
    </ligand>
</feature>
<feature type="binding site" evidence="10">
    <location>
        <position position="55"/>
    </location>
    <ligand>
        <name>substrate</name>
    </ligand>
</feature>
<feature type="binding site" evidence="10">
    <location>
        <position position="254"/>
    </location>
    <ligand>
        <name>Mn(2+)</name>
        <dbReference type="ChEBI" id="CHEBI:29035"/>
    </ligand>
</feature>
<feature type="binding site" evidence="10">
    <location>
        <begin position="233"/>
        <end position="241"/>
    </location>
    <ligand>
        <name>ATP</name>
        <dbReference type="ChEBI" id="CHEBI:30616"/>
    </ligand>
</feature>
<feature type="binding site" evidence="10">
    <location>
        <position position="217"/>
    </location>
    <ligand>
        <name>Mn(2+)</name>
        <dbReference type="ChEBI" id="CHEBI:29035"/>
    </ligand>
</feature>
<proteinExistence type="inferred from homology"/>
<dbReference type="Gene3D" id="2.170.8.10">
    <property type="entry name" value="Phosphoenolpyruvate Carboxykinase, domain 2"/>
    <property type="match status" value="1"/>
</dbReference>
<feature type="binding site" evidence="10">
    <location>
        <begin position="438"/>
        <end position="439"/>
    </location>
    <ligand>
        <name>ATP</name>
        <dbReference type="ChEBI" id="CHEBI:30616"/>
    </ligand>
</feature>
<dbReference type="NCBIfam" id="NF006820">
    <property type="entry name" value="PRK09344.1-2"/>
    <property type="match status" value="1"/>
</dbReference>
<dbReference type="STRING" id="1349421.OI18_04640"/>
<comment type="pathway">
    <text evidence="1 10">Carbohydrate biosynthesis; gluconeogenesis.</text>
</comment>
<dbReference type="AlphaFoldDB" id="A0A0C1INB4"/>
<keyword evidence="7 10" id="KW-0067">ATP-binding</keyword>
<sequence>MLPAEQLVTLGLRSSDTVHYQLSPEELIQDTLRIGEGELSDSGALLIRTGEFTGRSPKDKFIVQDEITADTVHWNDFNLPIDEKYFFIIKQRITDYLSKRSEIWVRDAYACADPRYRVSIRVVNEKPWLNLFAYNMFLRPTEEELENFHPEWTIMSAPGLRLDPSVCGIRQHNAAVISFKYKTILIAGTGYTGELKKGIFSILNFILPHEHQVLSMHCSANMGNEGDTALFFGLSGTGKTTLSADPNRKLIGDDEHGWTDNNVFNFEGGCYAKCINLTEEKEPEIFHAIRHGALVENAIFFPGTNTINFEDASITENTRVSYPLDYISNSLDPAIGNTPLNVFFLTCDAYGVLPPISRLTPEQAMYQFISGYTAKVAGTETGITEPKSTFSACFGAPFLPLHPGKYAEMLGEKMRRHNVKVWLINTGWTGGPYGTGSRIKLAFTRSMITAALDGQLEGVAYERHPVFGMDIPQSCPGVPASILNPRKTWQDTNTYDMKASELASQFIKNFEKYASGVSAEIMAAAPVAVK</sequence>
<dbReference type="PANTHER" id="PTHR30031">
    <property type="entry name" value="PHOSPHOENOLPYRUVATE CARBOXYKINASE ATP"/>
    <property type="match status" value="1"/>
</dbReference>
<feature type="binding site" evidence="10">
    <location>
        <position position="319"/>
    </location>
    <ligand>
        <name>substrate</name>
    </ligand>
</feature>
<feature type="binding site" evidence="10">
    <location>
        <position position="197"/>
    </location>
    <ligand>
        <name>Mn(2+)</name>
        <dbReference type="ChEBI" id="CHEBI:29035"/>
    </ligand>
</feature>
<feature type="binding site" evidence="10">
    <location>
        <position position="197"/>
    </location>
    <ligand>
        <name>ATP</name>
        <dbReference type="ChEBI" id="CHEBI:30616"/>
    </ligand>
</feature>
<name>A0A0C1INB4_9BACT</name>
<dbReference type="NCBIfam" id="TIGR00224">
    <property type="entry name" value="pckA"/>
    <property type="match status" value="1"/>
</dbReference>